<sequence length="361" mass="40102">MPQSTVSFRLDINRSNAIIDYIRTTASPRLLSNELFGPLMTITLYLGIIIAVFGTGANIVTITVYRRLGFVDTSNISLTALAISDLCVSITTLISFLSLVLLGTISNLPFTYEIFLPISASAHVNFSRVSALITAFLSTERYLCVLVPLKIKSLITPKRTFTVMVILFVAGLIRWPLDFIIFPIRWRYFPSLNRTLLGAIGSTDRTAVILRGFNQVYYVYLLPPLTFTIVLVCTILLSISLHRSKAWRDANKSIPLNASATSAAEKPNLQQSKEAKAVKLVITIATVFIIATIPSSIHIFAVATVPGFDVGGRYVNMWTLMGLVYNIVDCMNCGANVIIYFNMSSKFRQATLELFSRRCRK</sequence>
<comment type="caution">
    <text evidence="10">The sequence shown here is derived from an EMBL/GenBank/DDBJ whole genome shotgun (WGS) entry which is preliminary data.</text>
</comment>
<evidence type="ECO:0000256" key="2">
    <source>
        <dbReference type="ARBA" id="ARBA00022692"/>
    </source>
</evidence>
<dbReference type="AlphaFoldDB" id="A0AAE0YHF5"/>
<feature type="transmembrane region" description="Helical" evidence="8">
    <location>
        <begin position="161"/>
        <end position="184"/>
    </location>
</feature>
<keyword evidence="3 8" id="KW-1133">Transmembrane helix</keyword>
<organism evidence="10 11">
    <name type="scientific">Elysia crispata</name>
    <name type="common">lettuce slug</name>
    <dbReference type="NCBI Taxonomy" id="231223"/>
    <lineage>
        <taxon>Eukaryota</taxon>
        <taxon>Metazoa</taxon>
        <taxon>Spiralia</taxon>
        <taxon>Lophotrochozoa</taxon>
        <taxon>Mollusca</taxon>
        <taxon>Gastropoda</taxon>
        <taxon>Heterobranchia</taxon>
        <taxon>Euthyneura</taxon>
        <taxon>Panpulmonata</taxon>
        <taxon>Sacoglossa</taxon>
        <taxon>Placobranchoidea</taxon>
        <taxon>Plakobranchidae</taxon>
        <taxon>Elysia</taxon>
    </lineage>
</organism>
<evidence type="ECO:0000256" key="5">
    <source>
        <dbReference type="ARBA" id="ARBA00023136"/>
    </source>
</evidence>
<evidence type="ECO:0000259" key="9">
    <source>
        <dbReference type="PROSITE" id="PS50262"/>
    </source>
</evidence>
<dbReference type="InterPro" id="IPR017452">
    <property type="entry name" value="GPCR_Rhodpsn_7TM"/>
</dbReference>
<keyword evidence="7" id="KW-0807">Transducer</keyword>
<dbReference type="Proteomes" id="UP001283361">
    <property type="component" value="Unassembled WGS sequence"/>
</dbReference>
<evidence type="ECO:0000313" key="11">
    <source>
        <dbReference type="Proteomes" id="UP001283361"/>
    </source>
</evidence>
<keyword evidence="6" id="KW-0675">Receptor</keyword>
<evidence type="ECO:0000256" key="1">
    <source>
        <dbReference type="ARBA" id="ARBA00004141"/>
    </source>
</evidence>
<evidence type="ECO:0000256" key="8">
    <source>
        <dbReference type="SAM" id="Phobius"/>
    </source>
</evidence>
<accession>A0AAE0YHF5</accession>
<comment type="subcellular location">
    <subcellularLocation>
        <location evidence="1">Membrane</location>
        <topology evidence="1">Multi-pass membrane protein</topology>
    </subcellularLocation>
</comment>
<gene>
    <name evidence="10" type="ORF">RRG08_018792</name>
</gene>
<dbReference type="PROSITE" id="PS50262">
    <property type="entry name" value="G_PROTEIN_RECEP_F1_2"/>
    <property type="match status" value="1"/>
</dbReference>
<dbReference type="PRINTS" id="PR00237">
    <property type="entry name" value="GPCRRHODOPSN"/>
</dbReference>
<evidence type="ECO:0000313" key="10">
    <source>
        <dbReference type="EMBL" id="KAK3745983.1"/>
    </source>
</evidence>
<keyword evidence="2 8" id="KW-0812">Transmembrane</keyword>
<feature type="domain" description="G-protein coupled receptors family 1 profile" evidence="9">
    <location>
        <begin position="54"/>
        <end position="340"/>
    </location>
</feature>
<feature type="transmembrane region" description="Helical" evidence="8">
    <location>
        <begin position="217"/>
        <end position="239"/>
    </location>
</feature>
<dbReference type="EMBL" id="JAWDGP010006179">
    <property type="protein sequence ID" value="KAK3745983.1"/>
    <property type="molecule type" value="Genomic_DNA"/>
</dbReference>
<evidence type="ECO:0000256" key="4">
    <source>
        <dbReference type="ARBA" id="ARBA00023040"/>
    </source>
</evidence>
<feature type="transmembrane region" description="Helical" evidence="8">
    <location>
        <begin position="323"/>
        <end position="341"/>
    </location>
</feature>
<dbReference type="GO" id="GO:0004930">
    <property type="term" value="F:G protein-coupled receptor activity"/>
    <property type="evidence" value="ECO:0007669"/>
    <property type="project" value="UniProtKB-KW"/>
</dbReference>
<keyword evidence="11" id="KW-1185">Reference proteome</keyword>
<dbReference type="Pfam" id="PF00001">
    <property type="entry name" value="7tm_1"/>
    <property type="match status" value="1"/>
</dbReference>
<evidence type="ECO:0000256" key="7">
    <source>
        <dbReference type="ARBA" id="ARBA00023224"/>
    </source>
</evidence>
<name>A0AAE0YHF5_9GAST</name>
<dbReference type="GO" id="GO:0016020">
    <property type="term" value="C:membrane"/>
    <property type="evidence" value="ECO:0007669"/>
    <property type="project" value="UniProtKB-SubCell"/>
</dbReference>
<feature type="transmembrane region" description="Helical" evidence="8">
    <location>
        <begin position="42"/>
        <end position="65"/>
    </location>
</feature>
<dbReference type="Gene3D" id="1.20.1070.10">
    <property type="entry name" value="Rhodopsin 7-helix transmembrane proteins"/>
    <property type="match status" value="1"/>
</dbReference>
<dbReference type="SUPFAM" id="SSF81321">
    <property type="entry name" value="Family A G protein-coupled receptor-like"/>
    <property type="match status" value="1"/>
</dbReference>
<keyword evidence="4" id="KW-0297">G-protein coupled receptor</keyword>
<protein>
    <recommendedName>
        <fullName evidence="9">G-protein coupled receptors family 1 profile domain-containing protein</fullName>
    </recommendedName>
</protein>
<evidence type="ECO:0000256" key="3">
    <source>
        <dbReference type="ARBA" id="ARBA00022989"/>
    </source>
</evidence>
<feature type="transmembrane region" description="Helical" evidence="8">
    <location>
        <begin position="86"/>
        <end position="106"/>
    </location>
</feature>
<evidence type="ECO:0000256" key="6">
    <source>
        <dbReference type="ARBA" id="ARBA00023170"/>
    </source>
</evidence>
<dbReference type="PANTHER" id="PTHR24243:SF208">
    <property type="entry name" value="PYROKININ-1 RECEPTOR"/>
    <property type="match status" value="1"/>
</dbReference>
<reference evidence="10" key="1">
    <citation type="journal article" date="2023" name="G3 (Bethesda)">
        <title>A reference genome for the long-term kleptoplast-retaining sea slug Elysia crispata morphotype clarki.</title>
        <authorList>
            <person name="Eastman K.E."/>
            <person name="Pendleton A.L."/>
            <person name="Shaikh M.A."/>
            <person name="Suttiyut T."/>
            <person name="Ogas R."/>
            <person name="Tomko P."/>
            <person name="Gavelis G."/>
            <person name="Widhalm J.R."/>
            <person name="Wisecaver J.H."/>
        </authorList>
    </citation>
    <scope>NUCLEOTIDE SEQUENCE</scope>
    <source>
        <strain evidence="10">ECLA1</strain>
    </source>
</reference>
<keyword evidence="5 8" id="KW-0472">Membrane</keyword>
<dbReference type="InterPro" id="IPR000276">
    <property type="entry name" value="GPCR_Rhodpsn"/>
</dbReference>
<dbReference type="PANTHER" id="PTHR24243">
    <property type="entry name" value="G-PROTEIN COUPLED RECEPTOR"/>
    <property type="match status" value="1"/>
</dbReference>
<feature type="transmembrane region" description="Helical" evidence="8">
    <location>
        <begin position="280"/>
        <end position="303"/>
    </location>
</feature>
<proteinExistence type="predicted"/>